<dbReference type="PROSITE" id="PS00074">
    <property type="entry name" value="GLFV_DEHYDROGENASE"/>
    <property type="match status" value="1"/>
</dbReference>
<keyword evidence="2 4" id="KW-0560">Oxidoreductase</keyword>
<protein>
    <submittedName>
        <fullName evidence="6">Glu/Leu/Phe/Val dehydrogenase dimerization domain-containing protein</fullName>
    </submittedName>
</protein>
<dbReference type="RefSeq" id="WP_149894190.1">
    <property type="nucleotide sequence ID" value="NZ_JBHUFA010000013.1"/>
</dbReference>
<dbReference type="SUPFAM" id="SSF51735">
    <property type="entry name" value="NAD(P)-binding Rossmann-fold domains"/>
    <property type="match status" value="1"/>
</dbReference>
<evidence type="ECO:0000256" key="4">
    <source>
        <dbReference type="RuleBase" id="RU004417"/>
    </source>
</evidence>
<name>A0ABW4K0R6_9HYPH</name>
<dbReference type="InterPro" id="IPR033524">
    <property type="entry name" value="Glu/Leu/Phe/Val_DH_AS"/>
</dbReference>
<keyword evidence="3" id="KW-0520">NAD</keyword>
<keyword evidence="7" id="KW-1185">Reference proteome</keyword>
<evidence type="ECO:0000256" key="1">
    <source>
        <dbReference type="ARBA" id="ARBA00006382"/>
    </source>
</evidence>
<dbReference type="InterPro" id="IPR046346">
    <property type="entry name" value="Aminoacid_DH-like_N_sf"/>
</dbReference>
<dbReference type="SUPFAM" id="SSF53223">
    <property type="entry name" value="Aminoacid dehydrogenase-like, N-terminal domain"/>
    <property type="match status" value="1"/>
</dbReference>
<dbReference type="PIRSF" id="PIRSF000188">
    <property type="entry name" value="Phe_leu_dh"/>
    <property type="match status" value="1"/>
</dbReference>
<accession>A0ABW4K0R6</accession>
<evidence type="ECO:0000313" key="6">
    <source>
        <dbReference type="EMBL" id="MFD1697006.1"/>
    </source>
</evidence>
<dbReference type="InterPro" id="IPR036291">
    <property type="entry name" value="NAD(P)-bd_dom_sf"/>
</dbReference>
<evidence type="ECO:0000259" key="5">
    <source>
        <dbReference type="SMART" id="SM00839"/>
    </source>
</evidence>
<dbReference type="Pfam" id="PF02812">
    <property type="entry name" value="ELFV_dehydrog_N"/>
    <property type="match status" value="1"/>
</dbReference>
<dbReference type="PANTHER" id="PTHR42722:SF1">
    <property type="entry name" value="VALINE DEHYDROGENASE"/>
    <property type="match status" value="1"/>
</dbReference>
<dbReference type="Proteomes" id="UP001597327">
    <property type="component" value="Unassembled WGS sequence"/>
</dbReference>
<comment type="similarity">
    <text evidence="1 4">Belongs to the Glu/Leu/Phe/Val dehydrogenases family.</text>
</comment>
<dbReference type="PANTHER" id="PTHR42722">
    <property type="entry name" value="LEUCINE DEHYDROGENASE"/>
    <property type="match status" value="1"/>
</dbReference>
<dbReference type="EMBL" id="JBHUFA010000013">
    <property type="protein sequence ID" value="MFD1697006.1"/>
    <property type="molecule type" value="Genomic_DNA"/>
</dbReference>
<dbReference type="Pfam" id="PF00208">
    <property type="entry name" value="ELFV_dehydrog"/>
    <property type="match status" value="1"/>
</dbReference>
<gene>
    <name evidence="6" type="ORF">ACFSC7_15920</name>
</gene>
<dbReference type="CDD" id="cd01075">
    <property type="entry name" value="NAD_bind_Leu_Phe_Val_DH"/>
    <property type="match status" value="1"/>
</dbReference>
<dbReference type="PRINTS" id="PR00082">
    <property type="entry name" value="GLFDHDRGNASE"/>
</dbReference>
<proteinExistence type="inferred from homology"/>
<evidence type="ECO:0000256" key="2">
    <source>
        <dbReference type="ARBA" id="ARBA00023002"/>
    </source>
</evidence>
<feature type="domain" description="Glutamate/phenylalanine/leucine/valine/L-tryptophan dehydrogenase C-terminal" evidence="5">
    <location>
        <begin position="152"/>
        <end position="355"/>
    </location>
</feature>
<dbReference type="InterPro" id="IPR006096">
    <property type="entry name" value="Glu/Leu/Phe/Val/Trp_DH_C"/>
</dbReference>
<reference evidence="7" key="1">
    <citation type="journal article" date="2019" name="Int. J. Syst. Evol. Microbiol.">
        <title>The Global Catalogue of Microorganisms (GCM) 10K type strain sequencing project: providing services to taxonomists for standard genome sequencing and annotation.</title>
        <authorList>
            <consortium name="The Broad Institute Genomics Platform"/>
            <consortium name="The Broad Institute Genome Sequencing Center for Infectious Disease"/>
            <person name="Wu L."/>
            <person name="Ma J."/>
        </authorList>
    </citation>
    <scope>NUCLEOTIDE SEQUENCE [LARGE SCALE GENOMIC DNA]</scope>
    <source>
        <strain evidence="7">JCM 3369</strain>
    </source>
</reference>
<dbReference type="InterPro" id="IPR006097">
    <property type="entry name" value="Glu/Leu/Phe/Val/Trp_DH_dimer"/>
</dbReference>
<evidence type="ECO:0000256" key="3">
    <source>
        <dbReference type="ARBA" id="ARBA00023027"/>
    </source>
</evidence>
<dbReference type="Gene3D" id="3.40.50.10860">
    <property type="entry name" value="Leucine Dehydrogenase, chain A, domain 1"/>
    <property type="match status" value="1"/>
</dbReference>
<organism evidence="6 7">
    <name type="scientific">Roseibium aestuarii</name>
    <dbReference type="NCBI Taxonomy" id="2600299"/>
    <lineage>
        <taxon>Bacteria</taxon>
        <taxon>Pseudomonadati</taxon>
        <taxon>Pseudomonadota</taxon>
        <taxon>Alphaproteobacteria</taxon>
        <taxon>Hyphomicrobiales</taxon>
        <taxon>Stappiaceae</taxon>
        <taxon>Roseibium</taxon>
    </lineage>
</organism>
<dbReference type="SMART" id="SM00839">
    <property type="entry name" value="ELFV_dehydrog"/>
    <property type="match status" value="1"/>
</dbReference>
<dbReference type="Gene3D" id="3.40.50.720">
    <property type="entry name" value="NAD(P)-binding Rossmann-like Domain"/>
    <property type="match status" value="1"/>
</dbReference>
<sequence>MNAVPKTTAIAGVFDHPEFRNHETVSFVCDPATGLKAIIAIHDTTRGPALGGCRVWPYGSTDEALTDALRLSRGMTYKNALAGLDLGGGKAVILADPRKDKTPDMMRAFGTYVERLSGSYITAEDVGVSPSDMEAVAERTAHVRGTSATGLGDPSPYTALGVFEGLKAAAAHAFGTSALNGITVSVQGLGHVGYDLCAHLHGAGARLIVSDIHAPAVDRAVAAFGATVVAPSEAHAAPADIFAPCALGGGLNARTIPDIRARIVAGAANNQLGHAADGAALKARGILYAPDYAINAGGVISIALARPGEADDLVREKTLAIGATLAEIFRRAEAEDLTPEAVADRMAEERLVRQD</sequence>
<evidence type="ECO:0000313" key="7">
    <source>
        <dbReference type="Proteomes" id="UP001597327"/>
    </source>
</evidence>
<dbReference type="InterPro" id="IPR006095">
    <property type="entry name" value="Glu/Leu/Phe/Val/Trp_DH"/>
</dbReference>
<comment type="caution">
    <text evidence="6">The sequence shown here is derived from an EMBL/GenBank/DDBJ whole genome shotgun (WGS) entry which is preliminary data.</text>
</comment>
<dbReference type="InterPro" id="IPR016211">
    <property type="entry name" value="Glu/Phe/Leu/Val/Trp_DH_bac/arc"/>
</dbReference>